<feature type="domain" description="Response regulatory" evidence="9">
    <location>
        <begin position="437"/>
        <end position="552"/>
    </location>
</feature>
<evidence type="ECO:0000313" key="11">
    <source>
        <dbReference type="EMBL" id="MBL0765282.1"/>
    </source>
</evidence>
<name>A0A937AM96_9BACT</name>
<dbReference type="InterPro" id="IPR036097">
    <property type="entry name" value="HisK_dim/P_sf"/>
</dbReference>
<dbReference type="Pfam" id="PF00989">
    <property type="entry name" value="PAS"/>
    <property type="match status" value="1"/>
</dbReference>
<dbReference type="RefSeq" id="WP_201919751.1">
    <property type="nucleotide sequence ID" value="NZ_JAERQG010000002.1"/>
</dbReference>
<dbReference type="Proteomes" id="UP000642920">
    <property type="component" value="Unassembled WGS sequence"/>
</dbReference>
<keyword evidence="7" id="KW-0175">Coiled coil</keyword>
<dbReference type="FunFam" id="3.30.565.10:FF:000010">
    <property type="entry name" value="Sensor histidine kinase RcsC"/>
    <property type="match status" value="1"/>
</dbReference>
<dbReference type="PANTHER" id="PTHR43047">
    <property type="entry name" value="TWO-COMPONENT HISTIDINE PROTEIN KINASE"/>
    <property type="match status" value="1"/>
</dbReference>
<reference evidence="11" key="1">
    <citation type="submission" date="2021-01" db="EMBL/GenBank/DDBJ databases">
        <title>Marivirga sp. nov., isolated from intertidal surface sediments.</title>
        <authorList>
            <person name="Zhang M."/>
        </authorList>
    </citation>
    <scope>NUCLEOTIDE SEQUENCE</scope>
    <source>
        <strain evidence="11">SM1354</strain>
    </source>
</reference>
<dbReference type="PROSITE" id="PS50109">
    <property type="entry name" value="HIS_KIN"/>
    <property type="match status" value="1"/>
</dbReference>
<dbReference type="SMART" id="SM00388">
    <property type="entry name" value="HisKA"/>
    <property type="match status" value="1"/>
</dbReference>
<dbReference type="Gene3D" id="1.10.287.130">
    <property type="match status" value="1"/>
</dbReference>
<dbReference type="SUPFAM" id="SSF55874">
    <property type="entry name" value="ATPase domain of HSP90 chaperone/DNA topoisomerase II/histidine kinase"/>
    <property type="match status" value="1"/>
</dbReference>
<dbReference type="PROSITE" id="PS50112">
    <property type="entry name" value="PAS"/>
    <property type="match status" value="1"/>
</dbReference>
<organism evidence="11 12">
    <name type="scientific">Marivirga atlantica</name>
    <dbReference type="NCBI Taxonomy" id="1548457"/>
    <lineage>
        <taxon>Bacteria</taxon>
        <taxon>Pseudomonadati</taxon>
        <taxon>Bacteroidota</taxon>
        <taxon>Cytophagia</taxon>
        <taxon>Cytophagales</taxon>
        <taxon>Marivirgaceae</taxon>
        <taxon>Marivirga</taxon>
    </lineage>
</organism>
<dbReference type="EC" id="2.7.13.3" evidence="2"/>
<dbReference type="Pfam" id="PF02518">
    <property type="entry name" value="HATPase_c"/>
    <property type="match status" value="1"/>
</dbReference>
<feature type="coiled-coil region" evidence="7">
    <location>
        <begin position="4"/>
        <end position="67"/>
    </location>
</feature>
<dbReference type="InterPro" id="IPR000014">
    <property type="entry name" value="PAS"/>
</dbReference>
<dbReference type="SMART" id="SM00091">
    <property type="entry name" value="PAS"/>
    <property type="match status" value="1"/>
</dbReference>
<dbReference type="SMART" id="SM00448">
    <property type="entry name" value="REC"/>
    <property type="match status" value="1"/>
</dbReference>
<feature type="domain" description="Histidine kinase" evidence="8">
    <location>
        <begin position="194"/>
        <end position="412"/>
    </location>
</feature>
<keyword evidence="3 6" id="KW-0597">Phosphoprotein</keyword>
<evidence type="ECO:0000256" key="4">
    <source>
        <dbReference type="ARBA" id="ARBA00022679"/>
    </source>
</evidence>
<dbReference type="InterPro" id="IPR013767">
    <property type="entry name" value="PAS_fold"/>
</dbReference>
<evidence type="ECO:0000256" key="3">
    <source>
        <dbReference type="ARBA" id="ARBA00022553"/>
    </source>
</evidence>
<dbReference type="PROSITE" id="PS50110">
    <property type="entry name" value="RESPONSE_REGULATORY"/>
    <property type="match status" value="1"/>
</dbReference>
<dbReference type="SUPFAM" id="SSF52172">
    <property type="entry name" value="CheY-like"/>
    <property type="match status" value="1"/>
</dbReference>
<dbReference type="CDD" id="cd17546">
    <property type="entry name" value="REC_hyHK_CKI1_RcsC-like"/>
    <property type="match status" value="1"/>
</dbReference>
<dbReference type="Gene3D" id="3.30.565.10">
    <property type="entry name" value="Histidine kinase-like ATPase, C-terminal domain"/>
    <property type="match status" value="1"/>
</dbReference>
<dbReference type="Pfam" id="PF00512">
    <property type="entry name" value="HisKA"/>
    <property type="match status" value="1"/>
</dbReference>
<dbReference type="SMART" id="SM00387">
    <property type="entry name" value="HATPase_c"/>
    <property type="match status" value="1"/>
</dbReference>
<dbReference type="CDD" id="cd16922">
    <property type="entry name" value="HATPase_EvgS-ArcB-TorS-like"/>
    <property type="match status" value="1"/>
</dbReference>
<dbReference type="Pfam" id="PF00072">
    <property type="entry name" value="Response_reg"/>
    <property type="match status" value="1"/>
</dbReference>
<comment type="caution">
    <text evidence="11">The sequence shown here is derived from an EMBL/GenBank/DDBJ whole genome shotgun (WGS) entry which is preliminary data.</text>
</comment>
<evidence type="ECO:0000256" key="1">
    <source>
        <dbReference type="ARBA" id="ARBA00000085"/>
    </source>
</evidence>
<dbReference type="InterPro" id="IPR003661">
    <property type="entry name" value="HisK_dim/P_dom"/>
</dbReference>
<evidence type="ECO:0000259" key="8">
    <source>
        <dbReference type="PROSITE" id="PS50109"/>
    </source>
</evidence>
<evidence type="ECO:0000259" key="10">
    <source>
        <dbReference type="PROSITE" id="PS50112"/>
    </source>
</evidence>
<accession>A0A937AM96</accession>
<feature type="domain" description="PAS" evidence="10">
    <location>
        <begin position="64"/>
        <end position="121"/>
    </location>
</feature>
<keyword evidence="12" id="KW-1185">Reference proteome</keyword>
<protein>
    <recommendedName>
        <fullName evidence="2">histidine kinase</fullName>
        <ecNumber evidence="2">2.7.13.3</ecNumber>
    </recommendedName>
</protein>
<dbReference type="InterPro" id="IPR005467">
    <property type="entry name" value="His_kinase_dom"/>
</dbReference>
<sequence length="555" mass="63673">MDRNIDFKKLRKEAEQLAERQEKDISTLSEKETSELIHELNVHQIELKMQNDELLRFQEELEAEKQKYSDLFNHAPIGYLSLDEDHKIIRVNELMAEMLSRPKSDILDRPFTDFIHWDDKDAFYLFMVHFRNEQVNRCSQIRLNTKDDVIYVNIDASRLDKSSHNLAITDVTDLIKAQKKAQESNELKSAFLSNMSHEIRTPLNAILGFSSLLRNKNLSESSQDDYLRNIKQSGERLLRLISDIIDTSKIESNQISIIKENCNLNILIDDVIQQCSLSQRNSKAEIKSIKGLADEESHIITDCHRLTQILINLLTNALKFTKEGAITIAYEQKEDTLQFYVRDTGIGIPADQQENIFKRFSQTDQSGRNVKEGSGLGLSIVKGLLKLMEGEIWVESELGKGSCFYFSIPHNPTDTPTKNIASKTPLNKKFKALQDAVVLVVEDNEVNRFLLEAYLKDHIGKIIEAYNGQEAIELVKSHNDIDVVLMDINMPIMDGYEAVKLIKEYNSDITVIAQTGHAMEAEIQELKKSEFDDYLIKPVDEFKLLEMLKKSIDSN</sequence>
<dbReference type="GO" id="GO:0006355">
    <property type="term" value="P:regulation of DNA-templated transcription"/>
    <property type="evidence" value="ECO:0007669"/>
    <property type="project" value="InterPro"/>
</dbReference>
<dbReference type="InterPro" id="IPR004358">
    <property type="entry name" value="Sig_transdc_His_kin-like_C"/>
</dbReference>
<evidence type="ECO:0000256" key="5">
    <source>
        <dbReference type="ARBA" id="ARBA00022777"/>
    </source>
</evidence>
<evidence type="ECO:0000256" key="6">
    <source>
        <dbReference type="PROSITE-ProRule" id="PRU00169"/>
    </source>
</evidence>
<dbReference type="InterPro" id="IPR036890">
    <property type="entry name" value="HATPase_C_sf"/>
</dbReference>
<dbReference type="PANTHER" id="PTHR43047:SF64">
    <property type="entry name" value="HISTIDINE KINASE CONTAINING CHEY-HOMOLOGOUS RECEIVER DOMAIN AND PAS DOMAIN-RELATED"/>
    <property type="match status" value="1"/>
</dbReference>
<evidence type="ECO:0000313" key="12">
    <source>
        <dbReference type="Proteomes" id="UP000642920"/>
    </source>
</evidence>
<dbReference type="AlphaFoldDB" id="A0A937AM96"/>
<dbReference type="NCBIfam" id="TIGR00229">
    <property type="entry name" value="sensory_box"/>
    <property type="match status" value="1"/>
</dbReference>
<dbReference type="InterPro" id="IPR001789">
    <property type="entry name" value="Sig_transdc_resp-reg_receiver"/>
</dbReference>
<dbReference type="CDD" id="cd00082">
    <property type="entry name" value="HisKA"/>
    <property type="match status" value="1"/>
</dbReference>
<comment type="catalytic activity">
    <reaction evidence="1">
        <text>ATP + protein L-histidine = ADP + protein N-phospho-L-histidine.</text>
        <dbReference type="EC" id="2.7.13.3"/>
    </reaction>
</comment>
<dbReference type="CDD" id="cd00130">
    <property type="entry name" value="PAS"/>
    <property type="match status" value="1"/>
</dbReference>
<dbReference type="EMBL" id="JAERQG010000002">
    <property type="protein sequence ID" value="MBL0765282.1"/>
    <property type="molecule type" value="Genomic_DNA"/>
</dbReference>
<dbReference type="InterPro" id="IPR003594">
    <property type="entry name" value="HATPase_dom"/>
</dbReference>
<evidence type="ECO:0000256" key="2">
    <source>
        <dbReference type="ARBA" id="ARBA00012438"/>
    </source>
</evidence>
<dbReference type="Gene3D" id="3.40.50.2300">
    <property type="match status" value="1"/>
</dbReference>
<dbReference type="SUPFAM" id="SSF55785">
    <property type="entry name" value="PYP-like sensor domain (PAS domain)"/>
    <property type="match status" value="1"/>
</dbReference>
<dbReference type="PRINTS" id="PR00344">
    <property type="entry name" value="BCTRLSENSOR"/>
</dbReference>
<evidence type="ECO:0000259" key="9">
    <source>
        <dbReference type="PROSITE" id="PS50110"/>
    </source>
</evidence>
<dbReference type="InterPro" id="IPR011006">
    <property type="entry name" value="CheY-like_superfamily"/>
</dbReference>
<dbReference type="GO" id="GO:0000155">
    <property type="term" value="F:phosphorelay sensor kinase activity"/>
    <property type="evidence" value="ECO:0007669"/>
    <property type="project" value="InterPro"/>
</dbReference>
<dbReference type="InterPro" id="IPR035965">
    <property type="entry name" value="PAS-like_dom_sf"/>
</dbReference>
<dbReference type="Gene3D" id="3.30.450.20">
    <property type="entry name" value="PAS domain"/>
    <property type="match status" value="1"/>
</dbReference>
<evidence type="ECO:0000256" key="7">
    <source>
        <dbReference type="SAM" id="Coils"/>
    </source>
</evidence>
<gene>
    <name evidence="11" type="ORF">JKP34_08485</name>
</gene>
<keyword evidence="5" id="KW-0418">Kinase</keyword>
<keyword evidence="4" id="KW-0808">Transferase</keyword>
<proteinExistence type="predicted"/>
<dbReference type="SUPFAM" id="SSF47384">
    <property type="entry name" value="Homodimeric domain of signal transducing histidine kinase"/>
    <property type="match status" value="1"/>
</dbReference>
<feature type="modified residue" description="4-aspartylphosphate" evidence="6">
    <location>
        <position position="487"/>
    </location>
</feature>